<gene>
    <name evidence="4" type="ORF">MSPICULIGERA_LOCUS21789</name>
</gene>
<evidence type="ECO:0000313" key="5">
    <source>
        <dbReference type="Proteomes" id="UP001177023"/>
    </source>
</evidence>
<feature type="signal peptide" evidence="2">
    <location>
        <begin position="1"/>
        <end position="26"/>
    </location>
</feature>
<dbReference type="Proteomes" id="UP001177023">
    <property type="component" value="Unassembled WGS sequence"/>
</dbReference>
<feature type="domain" description="BPTI/Kunitz inhibitor" evidence="3">
    <location>
        <begin position="336"/>
        <end position="390"/>
    </location>
</feature>
<dbReference type="Pfam" id="PF00014">
    <property type="entry name" value="Kunitz_BPTI"/>
    <property type="match status" value="3"/>
</dbReference>
<feature type="chain" id="PRO_5041310896" description="BPTI/Kunitz inhibitor domain-containing protein" evidence="2">
    <location>
        <begin position="27"/>
        <end position="1522"/>
    </location>
</feature>
<dbReference type="PANTHER" id="PTHR46339">
    <property type="entry name" value="PROTEIN CBG15282-RELATED"/>
    <property type="match status" value="1"/>
</dbReference>
<protein>
    <recommendedName>
        <fullName evidence="3">BPTI/Kunitz inhibitor domain-containing protein</fullName>
    </recommendedName>
</protein>
<dbReference type="InterPro" id="IPR006150">
    <property type="entry name" value="Cys_repeat_1"/>
</dbReference>
<dbReference type="InterPro" id="IPR006149">
    <property type="entry name" value="EB_dom"/>
</dbReference>
<dbReference type="SMART" id="SM00289">
    <property type="entry name" value="WR1"/>
    <property type="match status" value="16"/>
</dbReference>
<comment type="caution">
    <text evidence="4">The sequence shown here is derived from an EMBL/GenBank/DDBJ whole genome shotgun (WGS) entry which is preliminary data.</text>
</comment>
<dbReference type="Pfam" id="PF01683">
    <property type="entry name" value="EB"/>
    <property type="match status" value="1"/>
</dbReference>
<evidence type="ECO:0000256" key="2">
    <source>
        <dbReference type="SAM" id="SignalP"/>
    </source>
</evidence>
<name>A0AA36DCG8_9BILA</name>
<accession>A0AA36DCG8</accession>
<dbReference type="InterPro" id="IPR036880">
    <property type="entry name" value="Kunitz_BPTI_sf"/>
</dbReference>
<feature type="region of interest" description="Disordered" evidence="1">
    <location>
        <begin position="713"/>
        <end position="736"/>
    </location>
</feature>
<dbReference type="InterPro" id="IPR020901">
    <property type="entry name" value="Prtase_inh_Kunz-CS"/>
</dbReference>
<dbReference type="EMBL" id="CATQJA010002665">
    <property type="protein sequence ID" value="CAJ0583719.1"/>
    <property type="molecule type" value="Genomic_DNA"/>
</dbReference>
<dbReference type="InterPro" id="IPR036508">
    <property type="entry name" value="Chitin-bd_dom_sf"/>
</dbReference>
<dbReference type="PROSITE" id="PS50279">
    <property type="entry name" value="BPTI_KUNITZ_2"/>
    <property type="match status" value="3"/>
</dbReference>
<dbReference type="InterPro" id="IPR053014">
    <property type="entry name" value="Cuticle_assoc_divergent"/>
</dbReference>
<proteinExistence type="predicted"/>
<dbReference type="Gene3D" id="4.10.410.10">
    <property type="entry name" value="Pancreatic trypsin inhibitor Kunitz domain"/>
    <property type="match status" value="3"/>
</dbReference>
<dbReference type="GO" id="GO:0008061">
    <property type="term" value="F:chitin binding"/>
    <property type="evidence" value="ECO:0007669"/>
    <property type="project" value="InterPro"/>
</dbReference>
<keyword evidence="5" id="KW-1185">Reference proteome</keyword>
<sequence length="1522" mass="163009">MRHSQSWRSVLRLLLLLELTLCLVNAKLDCDPSSDTKKPDPENPESYLYCNLEGTFSKRKCLSGKLFNAKSGQCESIMMNDSPDDILSQPFFQAPDDLCGTGIPLTILSAPVVCNPSISSCPDGYVCRMYERTGTSYCCQNPSPTIEDQASCSSDQVTYIEPSSGRPRSCVLGDSDTCPIGFGCNLVGGTTTRCCGKDFGCPFNAAGFIHPSTGGIVECNPKSPNSCQNGFQCARSSKFNKYICCSEADGDVRSTQCPNGDFPLANPSRCSANAPCPAGYVCSDEKCCPAFGVCPAGLPLGGGVTVCNENLPCQDGYECVTTGGANYCCPMKEKVCTEPRHSGNPCANSRPAVTRYYFDQSTGSCRSFQFSQCGGNSNNFNSLEECEGYCVDTQCENGQPYRVGAVNAACSMSSLNTCPRQHVCTTPSFGPSPICCPIQELTCNEVVSAGTPCFGKQMTIQRFYFNPSTRKCQPFQYYGCNGNGNNFNSMDQCADFCLNAIDTACGGVAPLVDPNNRAQKCDRAVGCPDGYNCNPEGYCCPETRTSCAAPMSRGNVCAGTAQRTMWYYDTAQQKCRQFLYNGCGGSSNRFTSQAICSSTCLQASTVGQCPRGMTAFVETGDISPKSCTLNVRGTCPDGTSCVRSTSNVPICCQTVHSCPGGRQPYNIPGSNSVVACNAESDTCPRGNACMESSTIAGFHLCCTVGSSNTITMQQRPGKGQVKNNRQPRPQVPVRGSGSLASILKEPTCPTGTTGNGQACTINVIGGCPSGHLCLRQEGQERGTCCKLAMPKCGKHGYLPVLLTSKQVQICDQEEFRCPSDAECQNTNQPDVTMCCEKYEGRNRSGKKVPAHPRAPTPQPGSSNQFGIVGAQSIHEANAGRCRNGDRPYRDEMGMVLQCNAMNAAEGPCPQGFKCEFSNAGLAVCCADLQSIRCPAPSTPYEVGGRPLACPPGSTKCPNGYTCVPSENPLHHLCCSDGGPRTPTCAAGVAYTSPMTKEKQFCSPLRDSCPTGFHCLESTMPGQFICCTQGDLGEKFQGYCPRGQIPHVDWYGQPSPCHMSLKPCPNNAPYVCIYSAEKQDSFCCAPLDSTARQYHPAIAQPGMQFNKLPAPSSGLNNFNKDGFNNNNFGNQNGFQGQGNNRFINQPAGPAVPNYGIADLERKELEKGQQVARLIMQQKIQQQQLLQKRVNATVSTSTNGPNGWEVMGVTPEEEYEKALQLGEKIGRQLRLNSLSGNSGCPAGSRALVGTDRTVVTCGETPCPSGFACLFADEVNRWQCCSTSAPTTLPTPPPEANGTETKTAIKQSSLKGASNTTTMPPVLSTECPLGFYNIDGKCLKVLYVGQKGCISDDQCGSKEPNATCDSGYCICPAAKPLVHESKCVGTCPEGFSNIAGRCYDPTTVIFMDSVDERANGTIGGYCMDTLVEEKRCLVKNAYCSEKTVTCTCKPGFELDMADKQGKCVKLTSTKFHEELMMSDAPEQVPELDQELYFIDIAPQADAPAAAEDPARYLLPQTEDAVPTVL</sequence>
<dbReference type="InterPro" id="IPR002223">
    <property type="entry name" value="Kunitz_BPTI"/>
</dbReference>
<dbReference type="PROSITE" id="PS00280">
    <property type="entry name" value="BPTI_KUNITZ_1"/>
    <property type="match status" value="2"/>
</dbReference>
<organism evidence="4 5">
    <name type="scientific">Mesorhabditis spiculigera</name>
    <dbReference type="NCBI Taxonomy" id="96644"/>
    <lineage>
        <taxon>Eukaryota</taxon>
        <taxon>Metazoa</taxon>
        <taxon>Ecdysozoa</taxon>
        <taxon>Nematoda</taxon>
        <taxon>Chromadorea</taxon>
        <taxon>Rhabditida</taxon>
        <taxon>Rhabditina</taxon>
        <taxon>Rhabditomorpha</taxon>
        <taxon>Rhabditoidea</taxon>
        <taxon>Rhabditidae</taxon>
        <taxon>Mesorhabditinae</taxon>
        <taxon>Mesorhabditis</taxon>
    </lineage>
</organism>
<dbReference type="SUPFAM" id="SSF57362">
    <property type="entry name" value="BPTI-like"/>
    <property type="match status" value="3"/>
</dbReference>
<dbReference type="GO" id="GO:0004867">
    <property type="term" value="F:serine-type endopeptidase inhibitor activity"/>
    <property type="evidence" value="ECO:0007669"/>
    <property type="project" value="InterPro"/>
</dbReference>
<feature type="non-terminal residue" evidence="4">
    <location>
        <position position="1522"/>
    </location>
</feature>
<feature type="domain" description="BPTI/Kunitz inhibitor" evidence="3">
    <location>
        <begin position="443"/>
        <end position="497"/>
    </location>
</feature>
<evidence type="ECO:0000313" key="4">
    <source>
        <dbReference type="EMBL" id="CAJ0583719.1"/>
    </source>
</evidence>
<dbReference type="SUPFAM" id="SSF57625">
    <property type="entry name" value="Invertebrate chitin-binding proteins"/>
    <property type="match status" value="1"/>
</dbReference>
<feature type="region of interest" description="Disordered" evidence="1">
    <location>
        <begin position="842"/>
        <end position="865"/>
    </location>
</feature>
<dbReference type="InterPro" id="IPR028150">
    <property type="entry name" value="Lustrin_cystein"/>
</dbReference>
<feature type="domain" description="BPTI/Kunitz inhibitor" evidence="3">
    <location>
        <begin position="547"/>
        <end position="600"/>
    </location>
</feature>
<dbReference type="Pfam" id="PF14625">
    <property type="entry name" value="Lustrin_cystein"/>
    <property type="match status" value="14"/>
</dbReference>
<dbReference type="SMART" id="SM00131">
    <property type="entry name" value="KU"/>
    <property type="match status" value="3"/>
</dbReference>
<evidence type="ECO:0000259" key="3">
    <source>
        <dbReference type="PROSITE" id="PS50279"/>
    </source>
</evidence>
<dbReference type="CDD" id="cd00109">
    <property type="entry name" value="Kunitz-type"/>
    <property type="match status" value="1"/>
</dbReference>
<dbReference type="PANTHER" id="PTHR46339:SF6">
    <property type="entry name" value="BPTI_KUNITZ INHIBITOR DOMAIN-CONTAINING PROTEIN"/>
    <property type="match status" value="1"/>
</dbReference>
<keyword evidence="2" id="KW-0732">Signal</keyword>
<reference evidence="4" key="1">
    <citation type="submission" date="2023-06" db="EMBL/GenBank/DDBJ databases">
        <authorList>
            <person name="Delattre M."/>
        </authorList>
    </citation>
    <scope>NUCLEOTIDE SEQUENCE</scope>
    <source>
        <strain evidence="4">AF72</strain>
    </source>
</reference>
<evidence type="ECO:0000256" key="1">
    <source>
        <dbReference type="SAM" id="MobiDB-lite"/>
    </source>
</evidence>